<accession>A0A371H3B4</accession>
<name>A0A371H3B4_MUCPR</name>
<proteinExistence type="predicted"/>
<evidence type="ECO:0000313" key="1">
    <source>
        <dbReference type="EMBL" id="RDX97314.1"/>
    </source>
</evidence>
<evidence type="ECO:0000313" key="2">
    <source>
        <dbReference type="Proteomes" id="UP000257109"/>
    </source>
</evidence>
<gene>
    <name evidence="1" type="ORF">CR513_19932</name>
</gene>
<keyword evidence="2" id="KW-1185">Reference proteome</keyword>
<protein>
    <submittedName>
        <fullName evidence="1">Uncharacterized protein</fullName>
    </submittedName>
</protein>
<reference evidence="1" key="1">
    <citation type="submission" date="2018-05" db="EMBL/GenBank/DDBJ databases">
        <title>Draft genome of Mucuna pruriens seed.</title>
        <authorList>
            <person name="Nnadi N.E."/>
            <person name="Vos R."/>
            <person name="Hasami M.H."/>
            <person name="Devisetty U.K."/>
            <person name="Aguiy J.C."/>
        </authorList>
    </citation>
    <scope>NUCLEOTIDE SEQUENCE [LARGE SCALE GENOMIC DNA]</scope>
    <source>
        <strain evidence="1">JCA_2017</strain>
    </source>
</reference>
<feature type="non-terminal residue" evidence="1">
    <location>
        <position position="1"/>
    </location>
</feature>
<sequence length="118" mass="13617">MLVNIRRLSYNQIVMETFEHAFRSTWTIEVVEAIQGDEIHRLENDYFLVQFAELMDVRKYGGLGHTIKVDANNLRKIKGVNGGKVHKRMSKIHKGMYQGGSRQDIGTLIRIEQLSLQS</sequence>
<comment type="caution">
    <text evidence="1">The sequence shown here is derived from an EMBL/GenBank/DDBJ whole genome shotgun (WGS) entry which is preliminary data.</text>
</comment>
<dbReference type="EMBL" id="QJKJ01003686">
    <property type="protein sequence ID" value="RDX97314.1"/>
    <property type="molecule type" value="Genomic_DNA"/>
</dbReference>
<dbReference type="Proteomes" id="UP000257109">
    <property type="component" value="Unassembled WGS sequence"/>
</dbReference>
<organism evidence="1 2">
    <name type="scientific">Mucuna pruriens</name>
    <name type="common">Velvet bean</name>
    <name type="synonym">Dolichos pruriens</name>
    <dbReference type="NCBI Taxonomy" id="157652"/>
    <lineage>
        <taxon>Eukaryota</taxon>
        <taxon>Viridiplantae</taxon>
        <taxon>Streptophyta</taxon>
        <taxon>Embryophyta</taxon>
        <taxon>Tracheophyta</taxon>
        <taxon>Spermatophyta</taxon>
        <taxon>Magnoliopsida</taxon>
        <taxon>eudicotyledons</taxon>
        <taxon>Gunneridae</taxon>
        <taxon>Pentapetalae</taxon>
        <taxon>rosids</taxon>
        <taxon>fabids</taxon>
        <taxon>Fabales</taxon>
        <taxon>Fabaceae</taxon>
        <taxon>Papilionoideae</taxon>
        <taxon>50 kb inversion clade</taxon>
        <taxon>NPAAA clade</taxon>
        <taxon>indigoferoid/millettioid clade</taxon>
        <taxon>Phaseoleae</taxon>
        <taxon>Mucuna</taxon>
    </lineage>
</organism>
<dbReference type="AlphaFoldDB" id="A0A371H3B4"/>